<gene>
    <name evidence="1" type="ORF">CSSPTR1EN2_LOCUS1118</name>
</gene>
<dbReference type="Proteomes" id="UP001497512">
    <property type="component" value="Chromosome 1"/>
</dbReference>
<evidence type="ECO:0000313" key="1">
    <source>
        <dbReference type="EMBL" id="CAK9190893.1"/>
    </source>
</evidence>
<proteinExistence type="predicted"/>
<organism evidence="1 2">
    <name type="scientific">Sphagnum troendelagicum</name>
    <dbReference type="NCBI Taxonomy" id="128251"/>
    <lineage>
        <taxon>Eukaryota</taxon>
        <taxon>Viridiplantae</taxon>
        <taxon>Streptophyta</taxon>
        <taxon>Embryophyta</taxon>
        <taxon>Bryophyta</taxon>
        <taxon>Sphagnophytina</taxon>
        <taxon>Sphagnopsida</taxon>
        <taxon>Sphagnales</taxon>
        <taxon>Sphagnaceae</taxon>
        <taxon>Sphagnum</taxon>
    </lineage>
</organism>
<keyword evidence="2" id="KW-1185">Reference proteome</keyword>
<accession>A0ABP0TAB9</accession>
<dbReference type="EMBL" id="OZ019893">
    <property type="protein sequence ID" value="CAK9190893.1"/>
    <property type="molecule type" value="Genomic_DNA"/>
</dbReference>
<reference evidence="1 2" key="1">
    <citation type="submission" date="2024-02" db="EMBL/GenBank/DDBJ databases">
        <authorList>
            <consortium name="ELIXIR-Norway"/>
            <consortium name="Elixir Norway"/>
        </authorList>
    </citation>
    <scope>NUCLEOTIDE SEQUENCE [LARGE SCALE GENOMIC DNA]</scope>
</reference>
<name>A0ABP0TAB9_9BRYO</name>
<sequence>MIPYVYFGILLTEVEAECSSSFGSTGKCREEAHCSQGEQTKGLHPYLSIASTCLKQNASSLCTSCCHWPSSGTFFGNI</sequence>
<evidence type="ECO:0008006" key="3">
    <source>
        <dbReference type="Google" id="ProtNLM"/>
    </source>
</evidence>
<protein>
    <recommendedName>
        <fullName evidence="3">Secreted protein</fullName>
    </recommendedName>
</protein>
<evidence type="ECO:0000313" key="2">
    <source>
        <dbReference type="Proteomes" id="UP001497512"/>
    </source>
</evidence>